<evidence type="ECO:0000256" key="3">
    <source>
        <dbReference type="ARBA" id="ARBA00022692"/>
    </source>
</evidence>
<proteinExistence type="predicted"/>
<dbReference type="GO" id="GO:0008076">
    <property type="term" value="C:voltage-gated potassium channel complex"/>
    <property type="evidence" value="ECO:0007669"/>
    <property type="project" value="InterPro"/>
</dbReference>
<evidence type="ECO:0000256" key="2">
    <source>
        <dbReference type="ARBA" id="ARBA00022448"/>
    </source>
</evidence>
<comment type="subcellular location">
    <subcellularLocation>
        <location evidence="1">Membrane</location>
        <topology evidence="1">Multi-pass membrane protein</topology>
    </subcellularLocation>
</comment>
<dbReference type="AlphaFoldDB" id="A0A371NPB0"/>
<keyword evidence="4 8" id="KW-1133">Transmembrane helix</keyword>
<evidence type="ECO:0000313" key="11">
    <source>
        <dbReference type="Proteomes" id="UP000262172"/>
    </source>
</evidence>
<reference evidence="10 11" key="1">
    <citation type="submission" date="2018-08" db="EMBL/GenBank/DDBJ databases">
        <title>Isolation, diversity and antifungal activity of Actinobacteria from cow dung.</title>
        <authorList>
            <person name="Ling L."/>
        </authorList>
    </citation>
    <scope>NUCLEOTIDE SEQUENCE [LARGE SCALE GENOMIC DNA]</scope>
    <source>
        <strain evidence="10 11">NEAU-LLE</strain>
    </source>
</reference>
<dbReference type="SUPFAM" id="SSF81324">
    <property type="entry name" value="Voltage-gated potassium channels"/>
    <property type="match status" value="1"/>
</dbReference>
<dbReference type="InterPro" id="IPR013099">
    <property type="entry name" value="K_chnl_dom"/>
</dbReference>
<feature type="transmembrane region" description="Helical" evidence="8">
    <location>
        <begin position="38"/>
        <end position="58"/>
    </location>
</feature>
<evidence type="ECO:0000256" key="6">
    <source>
        <dbReference type="ARBA" id="ARBA00023136"/>
    </source>
</evidence>
<keyword evidence="2" id="KW-0813">Transport</keyword>
<feature type="transmembrane region" description="Helical" evidence="8">
    <location>
        <begin position="174"/>
        <end position="199"/>
    </location>
</feature>
<dbReference type="RefSeq" id="WP_116243536.1">
    <property type="nucleotide sequence ID" value="NZ_QUAB01000048.1"/>
</dbReference>
<keyword evidence="7 10" id="KW-0407">Ion channel</keyword>
<dbReference type="Pfam" id="PF07885">
    <property type="entry name" value="Ion_trans_2"/>
    <property type="match status" value="1"/>
</dbReference>
<dbReference type="Gene3D" id="1.20.5.110">
    <property type="match status" value="1"/>
</dbReference>
<evidence type="ECO:0000313" key="10">
    <source>
        <dbReference type="EMBL" id="REJ04016.1"/>
    </source>
</evidence>
<sequence>MDENTWRRRTGPALLVASIAFLLAYSWRVITEADGTPALFANIVVLVTWTMFVIDYLVRLSIAPDRWLWFRTHLADLAITLIPVLRLVRVARVFTHLPGLRRTRAAALRTRILVYGLASTLILVYIASLQVLDAERGAPGATIVSFGDALWWACVTATTTGFGDLTPVTVTGRFVGVILMFGGVALAGVITATLASWVVERGAHGDDGADAATKAEVRALRDDIAALRAAIIHPGEEPSGGDRVP</sequence>
<dbReference type="PANTHER" id="PTHR11537:SF254">
    <property type="entry name" value="POTASSIUM VOLTAGE-GATED CHANNEL PROTEIN SHAB"/>
    <property type="match status" value="1"/>
</dbReference>
<dbReference type="Proteomes" id="UP000262172">
    <property type="component" value="Unassembled WGS sequence"/>
</dbReference>
<evidence type="ECO:0000256" key="1">
    <source>
        <dbReference type="ARBA" id="ARBA00004141"/>
    </source>
</evidence>
<evidence type="ECO:0000256" key="8">
    <source>
        <dbReference type="SAM" id="Phobius"/>
    </source>
</evidence>
<dbReference type="GO" id="GO:0005249">
    <property type="term" value="F:voltage-gated potassium channel activity"/>
    <property type="evidence" value="ECO:0007669"/>
    <property type="project" value="InterPro"/>
</dbReference>
<feature type="transmembrane region" description="Helical" evidence="8">
    <location>
        <begin position="112"/>
        <end position="132"/>
    </location>
</feature>
<keyword evidence="3 8" id="KW-0812">Transmembrane</keyword>
<dbReference type="OrthoDB" id="9799090at2"/>
<dbReference type="EMBL" id="QUAB01000048">
    <property type="protein sequence ID" value="REJ04016.1"/>
    <property type="molecule type" value="Genomic_DNA"/>
</dbReference>
<keyword evidence="11" id="KW-1185">Reference proteome</keyword>
<dbReference type="Gene3D" id="1.10.287.70">
    <property type="match status" value="1"/>
</dbReference>
<comment type="caution">
    <text evidence="10">The sequence shown here is derived from an EMBL/GenBank/DDBJ whole genome shotgun (WGS) entry which is preliminary data.</text>
</comment>
<keyword evidence="5" id="KW-0406">Ion transport</keyword>
<name>A0A371NPB0_9MICO</name>
<dbReference type="InterPro" id="IPR028325">
    <property type="entry name" value="VG_K_chnl"/>
</dbReference>
<dbReference type="GO" id="GO:0001508">
    <property type="term" value="P:action potential"/>
    <property type="evidence" value="ECO:0007669"/>
    <property type="project" value="TreeGrafter"/>
</dbReference>
<evidence type="ECO:0000256" key="5">
    <source>
        <dbReference type="ARBA" id="ARBA00023065"/>
    </source>
</evidence>
<gene>
    <name evidence="10" type="ORF">DY023_17035</name>
</gene>
<keyword evidence="6 8" id="KW-0472">Membrane</keyword>
<evidence type="ECO:0000256" key="4">
    <source>
        <dbReference type="ARBA" id="ARBA00022989"/>
    </source>
</evidence>
<evidence type="ECO:0000256" key="7">
    <source>
        <dbReference type="ARBA" id="ARBA00023303"/>
    </source>
</evidence>
<evidence type="ECO:0000259" key="9">
    <source>
        <dbReference type="Pfam" id="PF07885"/>
    </source>
</evidence>
<dbReference type="PANTHER" id="PTHR11537">
    <property type="entry name" value="VOLTAGE-GATED POTASSIUM CHANNEL"/>
    <property type="match status" value="1"/>
</dbReference>
<accession>A0A371NPB0</accession>
<protein>
    <submittedName>
        <fullName evidence="10">Two pore domain potassium channel family protein</fullName>
    </submittedName>
</protein>
<organism evidence="10 11">
    <name type="scientific">Microbacterium bovistercoris</name>
    <dbReference type="NCBI Taxonomy" id="2293570"/>
    <lineage>
        <taxon>Bacteria</taxon>
        <taxon>Bacillati</taxon>
        <taxon>Actinomycetota</taxon>
        <taxon>Actinomycetes</taxon>
        <taxon>Micrococcales</taxon>
        <taxon>Microbacteriaceae</taxon>
        <taxon>Microbacterium</taxon>
    </lineage>
</organism>
<feature type="domain" description="Potassium channel" evidence="9">
    <location>
        <begin position="126"/>
        <end position="199"/>
    </location>
</feature>